<keyword evidence="3" id="KW-1185">Reference proteome</keyword>
<feature type="chain" id="PRO_5042957985" description="Secreted protein" evidence="1">
    <location>
        <begin position="22"/>
        <end position="163"/>
    </location>
</feature>
<gene>
    <name evidence="2" type="ORF">QBC37DRAFT_458340</name>
</gene>
<proteinExistence type="predicted"/>
<organism evidence="2 3">
    <name type="scientific">Rhypophila decipiens</name>
    <dbReference type="NCBI Taxonomy" id="261697"/>
    <lineage>
        <taxon>Eukaryota</taxon>
        <taxon>Fungi</taxon>
        <taxon>Dikarya</taxon>
        <taxon>Ascomycota</taxon>
        <taxon>Pezizomycotina</taxon>
        <taxon>Sordariomycetes</taxon>
        <taxon>Sordariomycetidae</taxon>
        <taxon>Sordariales</taxon>
        <taxon>Naviculisporaceae</taxon>
        <taxon>Rhypophila</taxon>
    </lineage>
</organism>
<comment type="caution">
    <text evidence="2">The sequence shown here is derived from an EMBL/GenBank/DDBJ whole genome shotgun (WGS) entry which is preliminary data.</text>
</comment>
<evidence type="ECO:0008006" key="4">
    <source>
        <dbReference type="Google" id="ProtNLM"/>
    </source>
</evidence>
<dbReference type="Proteomes" id="UP001301769">
    <property type="component" value="Unassembled WGS sequence"/>
</dbReference>
<keyword evidence="1" id="KW-0732">Signal</keyword>
<protein>
    <recommendedName>
        <fullName evidence="4">Secreted protein</fullName>
    </recommendedName>
</protein>
<reference evidence="2" key="1">
    <citation type="journal article" date="2023" name="Mol. Phylogenet. Evol.">
        <title>Genome-scale phylogeny and comparative genomics of the fungal order Sordariales.</title>
        <authorList>
            <person name="Hensen N."/>
            <person name="Bonometti L."/>
            <person name="Westerberg I."/>
            <person name="Brannstrom I.O."/>
            <person name="Guillou S."/>
            <person name="Cros-Aarteil S."/>
            <person name="Calhoun S."/>
            <person name="Haridas S."/>
            <person name="Kuo A."/>
            <person name="Mondo S."/>
            <person name="Pangilinan J."/>
            <person name="Riley R."/>
            <person name="LaButti K."/>
            <person name="Andreopoulos B."/>
            <person name="Lipzen A."/>
            <person name="Chen C."/>
            <person name="Yan M."/>
            <person name="Daum C."/>
            <person name="Ng V."/>
            <person name="Clum A."/>
            <person name="Steindorff A."/>
            <person name="Ohm R.A."/>
            <person name="Martin F."/>
            <person name="Silar P."/>
            <person name="Natvig D.O."/>
            <person name="Lalanne C."/>
            <person name="Gautier V."/>
            <person name="Ament-Velasquez S.L."/>
            <person name="Kruys A."/>
            <person name="Hutchinson M.I."/>
            <person name="Powell A.J."/>
            <person name="Barry K."/>
            <person name="Miller A.N."/>
            <person name="Grigoriev I.V."/>
            <person name="Debuchy R."/>
            <person name="Gladieux P."/>
            <person name="Hiltunen Thoren M."/>
            <person name="Johannesson H."/>
        </authorList>
    </citation>
    <scope>NUCLEOTIDE SEQUENCE</scope>
    <source>
        <strain evidence="2">PSN293</strain>
    </source>
</reference>
<reference evidence="2" key="2">
    <citation type="submission" date="2023-05" db="EMBL/GenBank/DDBJ databases">
        <authorList>
            <consortium name="Lawrence Berkeley National Laboratory"/>
            <person name="Steindorff A."/>
            <person name="Hensen N."/>
            <person name="Bonometti L."/>
            <person name="Westerberg I."/>
            <person name="Brannstrom I.O."/>
            <person name="Guillou S."/>
            <person name="Cros-Aarteil S."/>
            <person name="Calhoun S."/>
            <person name="Haridas S."/>
            <person name="Kuo A."/>
            <person name="Mondo S."/>
            <person name="Pangilinan J."/>
            <person name="Riley R."/>
            <person name="Labutti K."/>
            <person name="Andreopoulos B."/>
            <person name="Lipzen A."/>
            <person name="Chen C."/>
            <person name="Yanf M."/>
            <person name="Daum C."/>
            <person name="Ng V."/>
            <person name="Clum A."/>
            <person name="Ohm R."/>
            <person name="Martin F."/>
            <person name="Silar P."/>
            <person name="Natvig D."/>
            <person name="Lalanne C."/>
            <person name="Gautier V."/>
            <person name="Ament-Velasquez S.L."/>
            <person name="Kruys A."/>
            <person name="Hutchinson M.I."/>
            <person name="Powell A.J."/>
            <person name="Barry K."/>
            <person name="Miller A.N."/>
            <person name="Grigoriev I.V."/>
            <person name="Debuchy R."/>
            <person name="Gladieux P."/>
            <person name="Thoren M.H."/>
            <person name="Johannesson H."/>
        </authorList>
    </citation>
    <scope>NUCLEOTIDE SEQUENCE</scope>
    <source>
        <strain evidence="2">PSN293</strain>
    </source>
</reference>
<feature type="signal peptide" evidence="1">
    <location>
        <begin position="1"/>
        <end position="21"/>
    </location>
</feature>
<sequence length="163" mass="18525">MHLFSFSLVTAAVLLVQVVDADFHVYRVKWLETIKGSTAYMYQFYENPGPSCDQVITTALWYERPHVAGTTLGVRCTGAGCDQVRTPRDIEQFEFHTCNNPLLPFNLYKPAYSMVGLDGKIYGNCVVATHQDYDCQWSNVKVQGRRKFYCKSMVTAAELNQFA</sequence>
<evidence type="ECO:0000313" key="3">
    <source>
        <dbReference type="Proteomes" id="UP001301769"/>
    </source>
</evidence>
<dbReference type="AlphaFoldDB" id="A0AAN6XTF7"/>
<evidence type="ECO:0000313" key="2">
    <source>
        <dbReference type="EMBL" id="KAK4206599.1"/>
    </source>
</evidence>
<evidence type="ECO:0000256" key="1">
    <source>
        <dbReference type="SAM" id="SignalP"/>
    </source>
</evidence>
<name>A0AAN6XTF7_9PEZI</name>
<accession>A0AAN6XTF7</accession>
<dbReference type="EMBL" id="MU858379">
    <property type="protein sequence ID" value="KAK4206599.1"/>
    <property type="molecule type" value="Genomic_DNA"/>
</dbReference>